<accession>C4Y309</accession>
<dbReference type="VEuPathDB" id="FungiDB:CLUG_02922"/>
<name>C4Y309_CLAL4</name>
<evidence type="ECO:0000313" key="1">
    <source>
        <dbReference type="EMBL" id="EEQ38795.1"/>
    </source>
</evidence>
<dbReference type="EMBL" id="CH408078">
    <property type="protein sequence ID" value="EEQ38795.1"/>
    <property type="molecule type" value="Genomic_DNA"/>
</dbReference>
<dbReference type="KEGG" id="clu:CLUG_02922"/>
<proteinExistence type="predicted"/>
<protein>
    <submittedName>
        <fullName evidence="1">Uncharacterized protein</fullName>
    </submittedName>
</protein>
<sequence length="267" mass="29512">MVGVWSRGVWNDRNIVRSCLSCHLQDFGHSSDPHDIRLQDVDVSSLDQLSEAVTGVLVFTSGPFHARVCSLQQLKAVKVVWVQNFLKPVDVQVLCGRGQLNGIWNSQRHVTVHHKREVGAHGLSVLSQKLDVFLESDVAFVWAVWKRNLSTPESHLLGSSWVASSAVEVDLLLCGSANQLVDGFSADLSQKIPKGQVNDRNHGDWQTFAAVEHGRTEHLVPQDVVVSWVGAFQESEEMVLHQPTCWRSTESGSKTFGSVSGLDLNTE</sequence>
<dbReference type="Proteomes" id="UP000007703">
    <property type="component" value="Unassembled WGS sequence"/>
</dbReference>
<organism evidence="1 2">
    <name type="scientific">Clavispora lusitaniae (strain ATCC 42720)</name>
    <name type="common">Yeast</name>
    <name type="synonym">Candida lusitaniae</name>
    <dbReference type="NCBI Taxonomy" id="306902"/>
    <lineage>
        <taxon>Eukaryota</taxon>
        <taxon>Fungi</taxon>
        <taxon>Dikarya</taxon>
        <taxon>Ascomycota</taxon>
        <taxon>Saccharomycotina</taxon>
        <taxon>Pichiomycetes</taxon>
        <taxon>Metschnikowiaceae</taxon>
        <taxon>Clavispora</taxon>
    </lineage>
</organism>
<dbReference type="HOGENOM" id="CLU_1042086_0_0_1"/>
<gene>
    <name evidence="1" type="ORF">CLUG_02922</name>
</gene>
<reference evidence="1 2" key="1">
    <citation type="journal article" date="2009" name="Nature">
        <title>Evolution of pathogenicity and sexual reproduction in eight Candida genomes.</title>
        <authorList>
            <person name="Butler G."/>
            <person name="Rasmussen M.D."/>
            <person name="Lin M.F."/>
            <person name="Santos M.A."/>
            <person name="Sakthikumar S."/>
            <person name="Munro C.A."/>
            <person name="Rheinbay E."/>
            <person name="Grabherr M."/>
            <person name="Forche A."/>
            <person name="Reedy J.L."/>
            <person name="Agrafioti I."/>
            <person name="Arnaud M.B."/>
            <person name="Bates S."/>
            <person name="Brown A.J."/>
            <person name="Brunke S."/>
            <person name="Costanzo M.C."/>
            <person name="Fitzpatrick D.A."/>
            <person name="de Groot P.W."/>
            <person name="Harris D."/>
            <person name="Hoyer L.L."/>
            <person name="Hube B."/>
            <person name="Klis F.M."/>
            <person name="Kodira C."/>
            <person name="Lennard N."/>
            <person name="Logue M.E."/>
            <person name="Martin R."/>
            <person name="Neiman A.M."/>
            <person name="Nikolaou E."/>
            <person name="Quail M.A."/>
            <person name="Quinn J."/>
            <person name="Santos M.C."/>
            <person name="Schmitzberger F.F."/>
            <person name="Sherlock G."/>
            <person name="Shah P."/>
            <person name="Silverstein K.A."/>
            <person name="Skrzypek M.S."/>
            <person name="Soll D."/>
            <person name="Staggs R."/>
            <person name="Stansfield I."/>
            <person name="Stumpf M.P."/>
            <person name="Sudbery P.E."/>
            <person name="Srikantha T."/>
            <person name="Zeng Q."/>
            <person name="Berman J."/>
            <person name="Berriman M."/>
            <person name="Heitman J."/>
            <person name="Gow N.A."/>
            <person name="Lorenz M.C."/>
            <person name="Birren B.W."/>
            <person name="Kellis M."/>
            <person name="Cuomo C.A."/>
        </authorList>
    </citation>
    <scope>NUCLEOTIDE SEQUENCE [LARGE SCALE GENOMIC DNA]</scope>
    <source>
        <strain evidence="1 2">ATCC 42720</strain>
    </source>
</reference>
<evidence type="ECO:0000313" key="2">
    <source>
        <dbReference type="Proteomes" id="UP000007703"/>
    </source>
</evidence>
<dbReference type="AlphaFoldDB" id="C4Y309"/>
<dbReference type="InParanoid" id="C4Y309"/>